<dbReference type="PANTHER" id="PTHR11188:SF176">
    <property type="entry name" value="ARRESTIN DOMAIN-CONTAINING PROTEIN 1"/>
    <property type="match status" value="1"/>
</dbReference>
<dbReference type="InterPro" id="IPR014752">
    <property type="entry name" value="Arrestin-like_C"/>
</dbReference>
<proteinExistence type="inferred from homology"/>
<comment type="similarity">
    <text evidence="1">Belongs to the arrestin family.</text>
</comment>
<feature type="compositionally biased region" description="Polar residues" evidence="3">
    <location>
        <begin position="109"/>
        <end position="119"/>
    </location>
</feature>
<reference evidence="5" key="1">
    <citation type="journal article" date="2012" name="Nature">
        <title>The oyster genome reveals stress adaptation and complexity of shell formation.</title>
        <authorList>
            <person name="Zhang G."/>
            <person name="Fang X."/>
            <person name="Guo X."/>
            <person name="Li L."/>
            <person name="Luo R."/>
            <person name="Xu F."/>
            <person name="Yang P."/>
            <person name="Zhang L."/>
            <person name="Wang X."/>
            <person name="Qi H."/>
            <person name="Xiong Z."/>
            <person name="Que H."/>
            <person name="Xie Y."/>
            <person name="Holland P.W."/>
            <person name="Paps J."/>
            <person name="Zhu Y."/>
            <person name="Wu F."/>
            <person name="Chen Y."/>
            <person name="Wang J."/>
            <person name="Peng C."/>
            <person name="Meng J."/>
            <person name="Yang L."/>
            <person name="Liu J."/>
            <person name="Wen B."/>
            <person name="Zhang N."/>
            <person name="Huang Z."/>
            <person name="Zhu Q."/>
            <person name="Feng Y."/>
            <person name="Mount A."/>
            <person name="Hedgecock D."/>
            <person name="Xu Z."/>
            <person name="Liu Y."/>
            <person name="Domazet-Loso T."/>
            <person name="Du Y."/>
            <person name="Sun X."/>
            <person name="Zhang S."/>
            <person name="Liu B."/>
            <person name="Cheng P."/>
            <person name="Jiang X."/>
            <person name="Li J."/>
            <person name="Fan D."/>
            <person name="Wang W."/>
            <person name="Fu W."/>
            <person name="Wang T."/>
            <person name="Wang B."/>
            <person name="Zhang J."/>
            <person name="Peng Z."/>
            <person name="Li Y."/>
            <person name="Li N."/>
            <person name="Wang J."/>
            <person name="Chen M."/>
            <person name="He Y."/>
            <person name="Tan F."/>
            <person name="Song X."/>
            <person name="Zheng Q."/>
            <person name="Huang R."/>
            <person name="Yang H."/>
            <person name="Du X."/>
            <person name="Chen L."/>
            <person name="Yang M."/>
            <person name="Gaffney P.M."/>
            <person name="Wang S."/>
            <person name="Luo L."/>
            <person name="She Z."/>
            <person name="Ming Y."/>
            <person name="Huang W."/>
            <person name="Zhang S."/>
            <person name="Huang B."/>
            <person name="Zhang Y."/>
            <person name="Qu T."/>
            <person name="Ni P."/>
            <person name="Miao G."/>
            <person name="Wang J."/>
            <person name="Wang Q."/>
            <person name="Steinberg C.E."/>
            <person name="Wang H."/>
            <person name="Li N."/>
            <person name="Qian L."/>
            <person name="Zhang G."/>
            <person name="Li Y."/>
            <person name="Yang H."/>
            <person name="Liu X."/>
            <person name="Wang J."/>
            <person name="Yin Y."/>
            <person name="Wang J."/>
        </authorList>
    </citation>
    <scope>NUCLEOTIDE SEQUENCE [LARGE SCALE GENOMIC DNA]</scope>
    <source>
        <strain evidence="5">05x7-T-G4-1.051#20</strain>
    </source>
</reference>
<feature type="coiled-coil region" evidence="2">
    <location>
        <begin position="435"/>
        <end position="462"/>
    </location>
</feature>
<evidence type="ECO:0000259" key="4">
    <source>
        <dbReference type="PROSITE" id="PS50042"/>
    </source>
</evidence>
<gene>
    <name evidence="5" type="ORF">CGI_10025361</name>
</gene>
<dbReference type="Pfam" id="PF00339">
    <property type="entry name" value="Arrestin_N"/>
    <property type="match status" value="2"/>
</dbReference>
<feature type="domain" description="Cyclic nucleotide-binding" evidence="4">
    <location>
        <begin position="223"/>
        <end position="273"/>
    </location>
</feature>
<dbReference type="InterPro" id="IPR050357">
    <property type="entry name" value="Arrestin_domain-protein"/>
</dbReference>
<evidence type="ECO:0000313" key="5">
    <source>
        <dbReference type="EMBL" id="EKC39807.1"/>
    </source>
</evidence>
<feature type="region of interest" description="Disordered" evidence="3">
    <location>
        <begin position="99"/>
        <end position="146"/>
    </location>
</feature>
<dbReference type="InParanoid" id="K1QSB7"/>
<dbReference type="InterPro" id="IPR018488">
    <property type="entry name" value="cNMP-bd_CS"/>
</dbReference>
<dbReference type="InterPro" id="IPR018490">
    <property type="entry name" value="cNMP-bd_dom_sf"/>
</dbReference>
<dbReference type="InterPro" id="IPR011022">
    <property type="entry name" value="Arrestin_C-like"/>
</dbReference>
<dbReference type="EMBL" id="JH818024">
    <property type="protein sequence ID" value="EKC39807.1"/>
    <property type="molecule type" value="Genomic_DNA"/>
</dbReference>
<dbReference type="SUPFAM" id="SSF51206">
    <property type="entry name" value="cAMP-binding domain-like"/>
    <property type="match status" value="2"/>
</dbReference>
<feature type="compositionally biased region" description="Acidic residues" evidence="3">
    <location>
        <begin position="120"/>
        <end position="130"/>
    </location>
</feature>
<dbReference type="Gene3D" id="2.60.40.640">
    <property type="match status" value="4"/>
</dbReference>
<dbReference type="PROSITE" id="PS00888">
    <property type="entry name" value="CNMP_BINDING_1"/>
    <property type="match status" value="1"/>
</dbReference>
<name>K1QSB7_MAGGI</name>
<dbReference type="SMART" id="SM01017">
    <property type="entry name" value="Arrestin_C"/>
    <property type="match status" value="2"/>
</dbReference>
<dbReference type="Pfam" id="PF02752">
    <property type="entry name" value="Arrestin_C"/>
    <property type="match status" value="2"/>
</dbReference>
<dbReference type="InterPro" id="IPR014756">
    <property type="entry name" value="Ig_E-set"/>
</dbReference>
<dbReference type="GO" id="GO:0005737">
    <property type="term" value="C:cytoplasm"/>
    <property type="evidence" value="ECO:0007669"/>
    <property type="project" value="TreeGrafter"/>
</dbReference>
<dbReference type="SUPFAM" id="SSF81296">
    <property type="entry name" value="E set domains"/>
    <property type="match status" value="4"/>
</dbReference>
<dbReference type="GO" id="GO:0015031">
    <property type="term" value="P:protein transport"/>
    <property type="evidence" value="ECO:0007669"/>
    <property type="project" value="TreeGrafter"/>
</dbReference>
<dbReference type="CDD" id="cd00038">
    <property type="entry name" value="CAP_ED"/>
    <property type="match status" value="2"/>
</dbReference>
<organism evidence="5">
    <name type="scientific">Magallana gigas</name>
    <name type="common">Pacific oyster</name>
    <name type="synonym">Crassostrea gigas</name>
    <dbReference type="NCBI Taxonomy" id="29159"/>
    <lineage>
        <taxon>Eukaryota</taxon>
        <taxon>Metazoa</taxon>
        <taxon>Spiralia</taxon>
        <taxon>Lophotrochozoa</taxon>
        <taxon>Mollusca</taxon>
        <taxon>Bivalvia</taxon>
        <taxon>Autobranchia</taxon>
        <taxon>Pteriomorphia</taxon>
        <taxon>Ostreida</taxon>
        <taxon>Ostreoidea</taxon>
        <taxon>Ostreidae</taxon>
        <taxon>Magallana</taxon>
    </lineage>
</organism>
<evidence type="ECO:0000256" key="3">
    <source>
        <dbReference type="SAM" id="MobiDB-lite"/>
    </source>
</evidence>
<dbReference type="PANTHER" id="PTHR11188">
    <property type="entry name" value="ARRESTIN DOMAIN CONTAINING PROTEIN"/>
    <property type="match status" value="1"/>
</dbReference>
<protein>
    <submittedName>
        <fullName evidence="5">Arrestin domain-containing protein 3</fullName>
    </submittedName>
</protein>
<dbReference type="HOGENOM" id="CLU_249204_0_0_1"/>
<feature type="domain" description="Cyclic nucleotide-binding" evidence="4">
    <location>
        <begin position="53"/>
        <end position="220"/>
    </location>
</feature>
<evidence type="ECO:0000256" key="1">
    <source>
        <dbReference type="ARBA" id="ARBA00005298"/>
    </source>
</evidence>
<evidence type="ECO:0000256" key="2">
    <source>
        <dbReference type="SAM" id="Coils"/>
    </source>
</evidence>
<dbReference type="Gene3D" id="2.60.120.10">
    <property type="entry name" value="Jelly Rolls"/>
    <property type="match status" value="2"/>
</dbReference>
<dbReference type="InterPro" id="IPR014710">
    <property type="entry name" value="RmlC-like_jellyroll"/>
</dbReference>
<sequence length="1490" mass="168341">MDGLNNGIHRNWCSANHETTEKYPTQKFWINSKEKSCFSACQDLDVKSSEGVLTDVIRNCAYMKAFKDDVIIAQGEKGNSFFIMLTGKTSVLIDTQKSDDDASAVADDTNQTIDSSVMDDQTEEGENEADDNCKNKRDRPKQGGVMKAVDRSKFGKFIIHYEEGKSFGEVALMSEDSVRNATVIADEETDLLVISRELFNRSMKAKQEEEYRERQDFIKKCPFFSNWSPKFKKLLEMSLRKEVYHYGSTIVRQGDPPPGLLFIIQGQAKIVMNPTQHSSQFPIMLNQNNVPIQNQLNRTSHIRSKGEVERDVLQKQVRVRRRDGYVAAEKRQRNMSVELCCVERHDVIGDVEMALELESCISSVICNSNATVMVLDTKNYDRLVAKKNQQTIITICKRALQKLQCRCHTTKGSKIPLLSNLVEKLKDKLPKTQNNVHLRQQITDLDKEKEQLMEQLIDLYLRGKVPMIEPFVPNALYYRKKTIRRAEIMEHRIKMLKGSAQSEKRSLYEAPKRKVARSMKQLKTANAEQELLSPTMSMARPFSEYATTTRRESPQRPRTAIGITSMSFMRERTARPMSENARVFLTECSNLEDEREDLTVKENDSLFKQLDSLHREKHENRSKIICSATAREELINDMRYLNGKSSDVSIPNDDAYFDWETSEGNLNRLEDKIKNFCDKLEKTANNKDAPKVLPLKRFSIQDDRDENNFDLKVPKPGGTVFVRTKVCNSHVTPSTEPEVHQHIVNAMGKLRSFQIYLDNPQGIFWSGQHVTGRATVDLEAEMKMREIRLEFLGKARVHWSESHGSGKNRHTVHYTANELYFNNVVSVFGKGLSGGDEYALPPGQHTFPFSFVLPPSLPSSFEGGIGYVRYLVKGTIDRPWRFDDETVRPFTVLSALDLNQQPMAGNGAEATDSKNLCCLCCKSGPITGTIKINRIGYVPGESLYFEASAQNLSSRNCGMSANLEMVTTFHATRKSRTTTQVINTIPHRDIGPGDSDVWGGERFIIPPVAPSFLAGCNIIDVRYILKLVIDPSGPAFDLNVPVEVIIGTIPLQSAVQQYQQTLSSAPSAPPQVAMPAPSYNESILGPTNIRDEEQGEHTQGQLDFTPTYTYYNWSRLEMGKKLRCFRIDFDNPQAIYFPGQPVNGKVIVDLESETKVNDIKLRFLGEAYVYVDIGGGNQRQKCESEEEYFDNTFSVIAMDLGDRDEYILKPGLHTFPFSFVLPLKIPSSFEGEHGHVRYIAKGTIDRSWSFNDHTKRAFTVIGLLDLNKLPMADREAGNSVETNVCCLCCKSGPIEATLRLNRIGYVPGESVFFDAYIVNKSSRVCGVRARLYMESTFMAGDLVDKTYDILNTLPYRDVTPGEDDVWTGDRFIIPPVPPSFLPCCSNIKVEYYIALMISPSGPSLPIGVKVDIIIGTIPLQSAVQRYQQMLSAIPSAPSKVATLEPSYNEYIKGSTNIRTGEDGRHTQGQLDFTPSYTYYNWSQTSTQSQE</sequence>
<dbReference type="InterPro" id="IPR000595">
    <property type="entry name" value="cNMP-bd_dom"/>
</dbReference>
<dbReference type="InterPro" id="IPR011021">
    <property type="entry name" value="Arrestin-like_N"/>
</dbReference>
<keyword evidence="2" id="KW-0175">Coiled coil</keyword>
<accession>K1QSB7</accession>
<dbReference type="PROSITE" id="PS50042">
    <property type="entry name" value="CNMP_BINDING_3"/>
    <property type="match status" value="2"/>
</dbReference>